<accession>A0A1G2DUS9</accession>
<name>A0A1G2DUS9_9BACT</name>
<dbReference type="PROSITE" id="PS00370">
    <property type="entry name" value="PEP_ENZYMES_PHOS_SITE"/>
    <property type="match status" value="1"/>
</dbReference>
<evidence type="ECO:0000256" key="2">
    <source>
        <dbReference type="ARBA" id="ARBA00022741"/>
    </source>
</evidence>
<dbReference type="Proteomes" id="UP000176752">
    <property type="component" value="Unassembled WGS sequence"/>
</dbReference>
<evidence type="ECO:0000313" key="5">
    <source>
        <dbReference type="EMBL" id="OGZ17424.1"/>
    </source>
</evidence>
<evidence type="ECO:0000259" key="4">
    <source>
        <dbReference type="Pfam" id="PF00391"/>
    </source>
</evidence>
<comment type="caution">
    <text evidence="5">The sequence shown here is derived from an EMBL/GenBank/DDBJ whole genome shotgun (WGS) entry which is preliminary data.</text>
</comment>
<dbReference type="InterPro" id="IPR036637">
    <property type="entry name" value="Phosphohistidine_dom_sf"/>
</dbReference>
<dbReference type="GO" id="GO:0008986">
    <property type="term" value="F:pyruvate, water dikinase activity"/>
    <property type="evidence" value="ECO:0007669"/>
    <property type="project" value="InterPro"/>
</dbReference>
<dbReference type="STRING" id="1801660.A2Z78_01605"/>
<organism evidence="5 6">
    <name type="scientific">Candidatus Nealsonbacteria bacterium RBG_13_36_15</name>
    <dbReference type="NCBI Taxonomy" id="1801660"/>
    <lineage>
        <taxon>Bacteria</taxon>
        <taxon>Candidatus Nealsoniibacteriota</taxon>
    </lineage>
</organism>
<feature type="domain" description="PEP-utilising enzyme mobile" evidence="4">
    <location>
        <begin position="33"/>
        <end position="104"/>
    </location>
</feature>
<sequence>MRKKLLVEGRAASKGNVEGIAYVVSGEHPIGKFPKGHILVCEMTNPDMTIPMRKSKAIITDRGGITSHAAIVARENKIPCIAGSKNATEKIPHGALISVEVEEGITMGVGRAFLIYD</sequence>
<dbReference type="InterPro" id="IPR006319">
    <property type="entry name" value="PEP_synth"/>
</dbReference>
<gene>
    <name evidence="5" type="ORF">A2Z78_01605</name>
</gene>
<dbReference type="PANTHER" id="PTHR43030:SF1">
    <property type="entry name" value="PHOSPHOENOLPYRUVATE SYNTHASE"/>
    <property type="match status" value="1"/>
</dbReference>
<dbReference type="InterPro" id="IPR008279">
    <property type="entry name" value="PEP-util_enz_mobile_dom"/>
</dbReference>
<protein>
    <recommendedName>
        <fullName evidence="4">PEP-utilising enzyme mobile domain-containing protein</fullName>
    </recommendedName>
</protein>
<evidence type="ECO:0000313" key="6">
    <source>
        <dbReference type="Proteomes" id="UP000176752"/>
    </source>
</evidence>
<evidence type="ECO:0000256" key="3">
    <source>
        <dbReference type="ARBA" id="ARBA00022840"/>
    </source>
</evidence>
<dbReference type="SUPFAM" id="SSF52009">
    <property type="entry name" value="Phosphohistidine domain"/>
    <property type="match status" value="1"/>
</dbReference>
<dbReference type="PANTHER" id="PTHR43030">
    <property type="entry name" value="PHOSPHOENOLPYRUVATE SYNTHASE"/>
    <property type="match status" value="1"/>
</dbReference>
<keyword evidence="3" id="KW-0067">ATP-binding</keyword>
<evidence type="ECO:0000256" key="1">
    <source>
        <dbReference type="ARBA" id="ARBA00007837"/>
    </source>
</evidence>
<keyword evidence="2" id="KW-0547">Nucleotide-binding</keyword>
<dbReference type="Pfam" id="PF00391">
    <property type="entry name" value="PEP-utilizers"/>
    <property type="match status" value="1"/>
</dbReference>
<dbReference type="Gene3D" id="3.50.30.10">
    <property type="entry name" value="Phosphohistidine domain"/>
    <property type="match status" value="1"/>
</dbReference>
<proteinExistence type="inferred from homology"/>
<comment type="similarity">
    <text evidence="1">Belongs to the PEP-utilizing enzyme family.</text>
</comment>
<dbReference type="EMBL" id="MHLV01000027">
    <property type="protein sequence ID" value="OGZ17424.1"/>
    <property type="molecule type" value="Genomic_DNA"/>
</dbReference>
<dbReference type="AlphaFoldDB" id="A0A1G2DUS9"/>
<dbReference type="GO" id="GO:0005524">
    <property type="term" value="F:ATP binding"/>
    <property type="evidence" value="ECO:0007669"/>
    <property type="project" value="UniProtKB-KW"/>
</dbReference>
<reference evidence="5 6" key="1">
    <citation type="journal article" date="2016" name="Nat. Commun.">
        <title>Thousands of microbial genomes shed light on interconnected biogeochemical processes in an aquifer system.</title>
        <authorList>
            <person name="Anantharaman K."/>
            <person name="Brown C.T."/>
            <person name="Hug L.A."/>
            <person name="Sharon I."/>
            <person name="Castelle C.J."/>
            <person name="Probst A.J."/>
            <person name="Thomas B.C."/>
            <person name="Singh A."/>
            <person name="Wilkins M.J."/>
            <person name="Karaoz U."/>
            <person name="Brodie E.L."/>
            <person name="Williams K.H."/>
            <person name="Hubbard S.S."/>
            <person name="Banfield J.F."/>
        </authorList>
    </citation>
    <scope>NUCLEOTIDE SEQUENCE [LARGE SCALE GENOMIC DNA]</scope>
</reference>
<dbReference type="InterPro" id="IPR018274">
    <property type="entry name" value="PEP_util_AS"/>
</dbReference>